<dbReference type="PANTHER" id="PTHR13767:SF2">
    <property type="entry name" value="PSEUDOURIDYLATE SYNTHASE TRUB1"/>
    <property type="match status" value="1"/>
</dbReference>
<comment type="caution">
    <text evidence="6">The sequence shown here is derived from an EMBL/GenBank/DDBJ whole genome shotgun (WGS) entry which is preliminary data.</text>
</comment>
<dbReference type="PANTHER" id="PTHR13767">
    <property type="entry name" value="TRNA-PSEUDOURIDINE SYNTHASE"/>
    <property type="match status" value="1"/>
</dbReference>
<evidence type="ECO:0000256" key="3">
    <source>
        <dbReference type="ARBA" id="ARBA00023235"/>
    </source>
</evidence>
<evidence type="ECO:0000259" key="4">
    <source>
        <dbReference type="Pfam" id="PF01509"/>
    </source>
</evidence>
<dbReference type="GO" id="GO:0006400">
    <property type="term" value="P:tRNA modification"/>
    <property type="evidence" value="ECO:0007669"/>
    <property type="project" value="TreeGrafter"/>
</dbReference>
<evidence type="ECO:0000313" key="6">
    <source>
        <dbReference type="EMBL" id="EQD32839.1"/>
    </source>
</evidence>
<dbReference type="Pfam" id="PF01509">
    <property type="entry name" value="TruB_N"/>
    <property type="match status" value="1"/>
</dbReference>
<dbReference type="InterPro" id="IPR015240">
    <property type="entry name" value="tRNA_sdUridine_synth_fam1_C"/>
</dbReference>
<dbReference type="SUPFAM" id="SSF55120">
    <property type="entry name" value="Pseudouridine synthase"/>
    <property type="match status" value="1"/>
</dbReference>
<dbReference type="Pfam" id="PF09157">
    <property type="entry name" value="TruB-C_2"/>
    <property type="match status" value="1"/>
</dbReference>
<name>T0ZVZ8_9ZZZZ</name>
<protein>
    <recommendedName>
        <fullName evidence="1">tRNA pseudouridine(55) synthase</fullName>
        <ecNumber evidence="1">5.4.99.25</ecNumber>
    </recommendedName>
</protein>
<feature type="domain" description="tRNA pseudouridine synthase II TruB subfamily 1 C-terminal" evidence="5">
    <location>
        <begin position="241"/>
        <end position="296"/>
    </location>
</feature>
<dbReference type="EC" id="5.4.99.25" evidence="1"/>
<dbReference type="CDD" id="cd02573">
    <property type="entry name" value="PseudoU_synth_EcTruB"/>
    <property type="match status" value="1"/>
</dbReference>
<accession>T0ZVZ8</accession>
<reference evidence="6" key="1">
    <citation type="submission" date="2013-08" db="EMBL/GenBank/DDBJ databases">
        <authorList>
            <person name="Mendez C."/>
            <person name="Richter M."/>
            <person name="Ferrer M."/>
            <person name="Sanchez J."/>
        </authorList>
    </citation>
    <scope>NUCLEOTIDE SEQUENCE</scope>
</reference>
<dbReference type="NCBIfam" id="TIGR00431">
    <property type="entry name" value="TruB"/>
    <property type="match status" value="1"/>
</dbReference>
<dbReference type="SUPFAM" id="SSF88697">
    <property type="entry name" value="PUA domain-like"/>
    <property type="match status" value="1"/>
</dbReference>
<dbReference type="HAMAP" id="MF_01080">
    <property type="entry name" value="TruB_bact"/>
    <property type="match status" value="1"/>
</dbReference>
<evidence type="ECO:0000259" key="5">
    <source>
        <dbReference type="Pfam" id="PF09157"/>
    </source>
</evidence>
<gene>
    <name evidence="6" type="ORF">B1A_19223</name>
</gene>
<feature type="non-terminal residue" evidence="6">
    <location>
        <position position="300"/>
    </location>
</feature>
<dbReference type="InterPro" id="IPR020103">
    <property type="entry name" value="PsdUridine_synth_cat_dom_sf"/>
</dbReference>
<dbReference type="Gene3D" id="3.30.2350.10">
    <property type="entry name" value="Pseudouridine synthase"/>
    <property type="match status" value="1"/>
</dbReference>
<dbReference type="GO" id="GO:1990481">
    <property type="term" value="P:mRNA pseudouridine synthesis"/>
    <property type="evidence" value="ECO:0007669"/>
    <property type="project" value="TreeGrafter"/>
</dbReference>
<dbReference type="CDD" id="cd21152">
    <property type="entry name" value="PUA_TruB_bacterial"/>
    <property type="match status" value="1"/>
</dbReference>
<sequence length="300" mass="32240">MTPVCGFLALDKPSGLSSNQALQRVKRIYGTRRGGYLGTLDPLATGLLPIALGEATKFLPYLLDAPKTYRVEARIGIRTATGDREGEVIETGPIPEWTLAEVARSAEVRVGESLQVPPMYSALKQGGKPLYALARKGIEVERQPRRIVVDRVEVLRWAPPELTLELDCGPGVYIRTWIEDWAKSQGTVAHVSQLRRLRVGAFHAVDMVGIEGLAPFSTASDPRAGSVALMPLSSALGHLAAITLEPLAGRRILQGQTVPWVEEIRTPFVRLHGADGAFLGLGSKTASGALRAVRLVAGGT</sequence>
<keyword evidence="3 6" id="KW-0413">Isomerase</keyword>
<dbReference type="Gene3D" id="2.30.130.10">
    <property type="entry name" value="PUA domain"/>
    <property type="match status" value="1"/>
</dbReference>
<feature type="domain" description="Pseudouridine synthase II N-terminal" evidence="4">
    <location>
        <begin position="26"/>
        <end position="174"/>
    </location>
</feature>
<dbReference type="InterPro" id="IPR002501">
    <property type="entry name" value="PsdUridine_synth_N"/>
</dbReference>
<dbReference type="GO" id="GO:0160148">
    <property type="term" value="F:tRNA pseudouridine(55) synthase activity"/>
    <property type="evidence" value="ECO:0007669"/>
    <property type="project" value="UniProtKB-EC"/>
</dbReference>
<dbReference type="InterPro" id="IPR015947">
    <property type="entry name" value="PUA-like_sf"/>
</dbReference>
<dbReference type="InterPro" id="IPR014780">
    <property type="entry name" value="tRNA_psdUridine_synth_TruB"/>
</dbReference>
<reference evidence="6" key="2">
    <citation type="journal article" date="2014" name="ISME J.">
        <title>Microbial stratification in low pH oxic and suboxic macroscopic growths along an acid mine drainage.</title>
        <authorList>
            <person name="Mendez-Garcia C."/>
            <person name="Mesa V."/>
            <person name="Sprenger R.R."/>
            <person name="Richter M."/>
            <person name="Diez M.S."/>
            <person name="Solano J."/>
            <person name="Bargiela R."/>
            <person name="Golyshina O.V."/>
            <person name="Manteca A."/>
            <person name="Ramos J.L."/>
            <person name="Gallego J.R."/>
            <person name="Llorente I."/>
            <person name="Martins Dos Santos V.A."/>
            <person name="Jensen O.N."/>
            <person name="Pelaez A.I."/>
            <person name="Sanchez J."/>
            <person name="Ferrer M."/>
        </authorList>
    </citation>
    <scope>NUCLEOTIDE SEQUENCE</scope>
</reference>
<organism evidence="6">
    <name type="scientific">mine drainage metagenome</name>
    <dbReference type="NCBI Taxonomy" id="410659"/>
    <lineage>
        <taxon>unclassified sequences</taxon>
        <taxon>metagenomes</taxon>
        <taxon>ecological metagenomes</taxon>
    </lineage>
</organism>
<keyword evidence="2" id="KW-0819">tRNA processing</keyword>
<dbReference type="GO" id="GO:0003723">
    <property type="term" value="F:RNA binding"/>
    <property type="evidence" value="ECO:0007669"/>
    <property type="project" value="InterPro"/>
</dbReference>
<dbReference type="InterPro" id="IPR036974">
    <property type="entry name" value="PUA_sf"/>
</dbReference>
<dbReference type="EMBL" id="AUZX01014183">
    <property type="protein sequence ID" value="EQD32839.1"/>
    <property type="molecule type" value="Genomic_DNA"/>
</dbReference>
<proteinExistence type="inferred from homology"/>
<evidence type="ECO:0000256" key="2">
    <source>
        <dbReference type="ARBA" id="ARBA00022694"/>
    </source>
</evidence>
<evidence type="ECO:0000256" key="1">
    <source>
        <dbReference type="ARBA" id="ARBA00012787"/>
    </source>
</evidence>
<dbReference type="AlphaFoldDB" id="T0ZVZ8"/>